<evidence type="ECO:0000256" key="3">
    <source>
        <dbReference type="ARBA" id="ARBA00023163"/>
    </source>
</evidence>
<dbReference type="STRING" id="1365950.SAMN05428963_11135"/>
<dbReference type="InterPro" id="IPR036390">
    <property type="entry name" value="WH_DNA-bd_sf"/>
</dbReference>
<dbReference type="InterPro" id="IPR036388">
    <property type="entry name" value="WH-like_DNA-bd_sf"/>
</dbReference>
<dbReference type="SUPFAM" id="SSF51206">
    <property type="entry name" value="cAMP-binding domain-like"/>
    <property type="match status" value="1"/>
</dbReference>
<dbReference type="EMBL" id="FUXL01000011">
    <property type="protein sequence ID" value="SKA28039.1"/>
    <property type="molecule type" value="Genomic_DNA"/>
</dbReference>
<feature type="domain" description="HTH crp-type" evidence="4">
    <location>
        <begin position="506"/>
        <end position="580"/>
    </location>
</feature>
<keyword evidence="2" id="KW-0238">DNA-binding</keyword>
<keyword evidence="6" id="KW-1185">Reference proteome</keyword>
<dbReference type="GO" id="GO:0003677">
    <property type="term" value="F:DNA binding"/>
    <property type="evidence" value="ECO:0007669"/>
    <property type="project" value="UniProtKB-KW"/>
</dbReference>
<dbReference type="InterPro" id="IPR029016">
    <property type="entry name" value="GAF-like_dom_sf"/>
</dbReference>
<proteinExistence type="predicted"/>
<name>A0A1T4SIL0_9HYPH</name>
<protein>
    <submittedName>
        <fullName evidence="5">GAF domain-containing protein</fullName>
    </submittedName>
</protein>
<keyword evidence="1" id="KW-0805">Transcription regulation</keyword>
<evidence type="ECO:0000313" key="6">
    <source>
        <dbReference type="Proteomes" id="UP000190135"/>
    </source>
</evidence>
<sequence length="590" mass="65053">MVQMTNCGSDCCLVEMDMATLLMKQCLSCPSLDAIDQPLPTNRQIAPTRAPITDSNALISIRQRFLKEGMAPREIPLPILRSWQRSAASGINLEKRPSPAFPQREDILRFLDENEDLVQAAWGEVEALSREMRESGGAVILTDANGVLLMRVGSADFAEEADRIALHPGAHWGETSFGTNAIGAALAEGRPISVIGGEHFLTAHSAVSCSAAPILDPAGKIVGVLDLSTGSHVPHCHSLALLQRSVDQIERRLFEQRHAQSERMHIHPNPYILGSPHEGIVAFEDDILVGANRNAMDLLGLTWQDIGVTRFSQIFSLQRPNMDGRAGADDIIIQTARGSTLFARIEKPLRPLNERPNPAAARAAKICAHRYDEQPQIQDTVERLLAGAMPGTYKVRRFKSGHLIYGSDEIDDGEESILIMRSGQLRCFSSFEGRELTLFTLNGGDALSLRAETLLEVKKDCEFLTLRNSNFRRLAYEDPDLALAVMPVIERMLQRSIRMNEAMAFHSVRHRLVRALCDAVDREGRRTRQGVILDTAPNAEDLAMQIGAVRQSVSTALADLIRGGIIQRLGANAMIVPNVKRLRAELDLIK</sequence>
<dbReference type="CDD" id="cd00038">
    <property type="entry name" value="CAP_ED"/>
    <property type="match status" value="1"/>
</dbReference>
<accession>A0A1T4SIL0</accession>
<dbReference type="InterPro" id="IPR012318">
    <property type="entry name" value="HTH_CRP"/>
</dbReference>
<evidence type="ECO:0000256" key="1">
    <source>
        <dbReference type="ARBA" id="ARBA00023015"/>
    </source>
</evidence>
<evidence type="ECO:0000313" key="5">
    <source>
        <dbReference type="EMBL" id="SKA28039.1"/>
    </source>
</evidence>
<dbReference type="SUPFAM" id="SSF46785">
    <property type="entry name" value="Winged helix' DNA-binding domain"/>
    <property type="match status" value="1"/>
</dbReference>
<dbReference type="Pfam" id="PF13545">
    <property type="entry name" value="HTH_Crp_2"/>
    <property type="match status" value="1"/>
</dbReference>
<dbReference type="InterPro" id="IPR018490">
    <property type="entry name" value="cNMP-bd_dom_sf"/>
</dbReference>
<dbReference type="GO" id="GO:0006355">
    <property type="term" value="P:regulation of DNA-templated transcription"/>
    <property type="evidence" value="ECO:0007669"/>
    <property type="project" value="InterPro"/>
</dbReference>
<dbReference type="SUPFAM" id="SSF55781">
    <property type="entry name" value="GAF domain-like"/>
    <property type="match status" value="1"/>
</dbReference>
<dbReference type="Gene3D" id="2.60.120.10">
    <property type="entry name" value="Jelly Rolls"/>
    <property type="match status" value="1"/>
</dbReference>
<dbReference type="InterPro" id="IPR000595">
    <property type="entry name" value="cNMP-bd_dom"/>
</dbReference>
<reference evidence="6" key="1">
    <citation type="submission" date="2017-02" db="EMBL/GenBank/DDBJ databases">
        <authorList>
            <person name="Varghese N."/>
            <person name="Submissions S."/>
        </authorList>
    </citation>
    <scope>NUCLEOTIDE SEQUENCE [LARGE SCALE GENOMIC DNA]</scope>
    <source>
        <strain evidence="6">USBA 369</strain>
    </source>
</reference>
<gene>
    <name evidence="5" type="ORF">SAMN05428963_11135</name>
</gene>
<dbReference type="PROSITE" id="PS51063">
    <property type="entry name" value="HTH_CRP_2"/>
    <property type="match status" value="1"/>
</dbReference>
<evidence type="ECO:0000256" key="2">
    <source>
        <dbReference type="ARBA" id="ARBA00023125"/>
    </source>
</evidence>
<keyword evidence="3" id="KW-0804">Transcription</keyword>
<dbReference type="Pfam" id="PF01590">
    <property type="entry name" value="GAF"/>
    <property type="match status" value="1"/>
</dbReference>
<dbReference type="InterPro" id="IPR003018">
    <property type="entry name" value="GAF"/>
</dbReference>
<dbReference type="AlphaFoldDB" id="A0A1T4SIL0"/>
<dbReference type="Proteomes" id="UP000190135">
    <property type="component" value="Unassembled WGS sequence"/>
</dbReference>
<evidence type="ECO:0000259" key="4">
    <source>
        <dbReference type="PROSITE" id="PS51063"/>
    </source>
</evidence>
<dbReference type="Gene3D" id="1.10.10.10">
    <property type="entry name" value="Winged helix-like DNA-binding domain superfamily/Winged helix DNA-binding domain"/>
    <property type="match status" value="1"/>
</dbReference>
<organism evidence="5 6">
    <name type="scientific">Consotaella salsifontis</name>
    <dbReference type="NCBI Taxonomy" id="1365950"/>
    <lineage>
        <taxon>Bacteria</taxon>
        <taxon>Pseudomonadati</taxon>
        <taxon>Pseudomonadota</taxon>
        <taxon>Alphaproteobacteria</taxon>
        <taxon>Hyphomicrobiales</taxon>
        <taxon>Aurantimonadaceae</taxon>
        <taxon>Consotaella</taxon>
    </lineage>
</organism>
<dbReference type="Gene3D" id="3.30.450.40">
    <property type="match status" value="1"/>
</dbReference>
<dbReference type="InterPro" id="IPR014710">
    <property type="entry name" value="RmlC-like_jellyroll"/>
</dbReference>